<evidence type="ECO:0000259" key="2">
    <source>
        <dbReference type="Pfam" id="PF12804"/>
    </source>
</evidence>
<evidence type="ECO:0000313" key="4">
    <source>
        <dbReference type="Proteomes" id="UP000006575"/>
    </source>
</evidence>
<dbReference type="InterPro" id="IPR025877">
    <property type="entry name" value="MobA-like_NTP_Trfase"/>
</dbReference>
<geneLocation type="plasmid" evidence="4">
    <name>pRL12</name>
</geneLocation>
<dbReference type="InterPro" id="IPR029044">
    <property type="entry name" value="Nucleotide-diphossugar_trans"/>
</dbReference>
<evidence type="ECO:0000256" key="1">
    <source>
        <dbReference type="ARBA" id="ARBA00022842"/>
    </source>
</evidence>
<gene>
    <name evidence="3" type="ordered locus">pRL120298</name>
</gene>
<dbReference type="GO" id="GO:0016779">
    <property type="term" value="F:nucleotidyltransferase activity"/>
    <property type="evidence" value="ECO:0007669"/>
    <property type="project" value="UniProtKB-ARBA"/>
</dbReference>
<sequence length="223" mass="23393">MQPRSPCLFWRMSPRQDWWLMREASVAIVILAAGKASRMGEGGRHKLLAEFDGVPLVRRSALTALAADAASVIVVTGHRRSEIEAALDGLALTFIDNPDYASGMASSLKAGFSSRDADSAEGILVMLADMPGISTAHLDALISAFRNAGGEAVVRAVSHGKPGNPIILPRSLNQAVLRLEGDVGARDIIATSALPVRDVDVGDAALLDLDTQEEVLAAGGAMN</sequence>
<dbReference type="Pfam" id="PF12804">
    <property type="entry name" value="NTP_transf_3"/>
    <property type="match status" value="1"/>
</dbReference>
<protein>
    <recommendedName>
        <fullName evidence="2">MobA-like NTP transferase domain-containing protein</fullName>
    </recommendedName>
</protein>
<keyword evidence="1" id="KW-0460">Magnesium</keyword>
<evidence type="ECO:0000313" key="3">
    <source>
        <dbReference type="EMBL" id="CAK12010.1"/>
    </source>
</evidence>
<name>Q1M4G2_RHIJ3</name>
<dbReference type="Gene3D" id="3.90.550.10">
    <property type="entry name" value="Spore Coat Polysaccharide Biosynthesis Protein SpsA, Chain A"/>
    <property type="match status" value="1"/>
</dbReference>
<dbReference type="EMBL" id="AM236086">
    <property type="protein sequence ID" value="CAK12010.1"/>
    <property type="molecule type" value="Genomic_DNA"/>
</dbReference>
<dbReference type="eggNOG" id="COG2068">
    <property type="taxonomic scope" value="Bacteria"/>
</dbReference>
<organism evidence="3 4">
    <name type="scientific">Rhizobium johnstonii (strain DSM 114642 / LMG 32736 / 3841)</name>
    <name type="common">Rhizobium leguminosarum bv. viciae</name>
    <dbReference type="NCBI Taxonomy" id="216596"/>
    <lineage>
        <taxon>Bacteria</taxon>
        <taxon>Pseudomonadati</taxon>
        <taxon>Pseudomonadota</taxon>
        <taxon>Alphaproteobacteria</taxon>
        <taxon>Hyphomicrobiales</taxon>
        <taxon>Rhizobiaceae</taxon>
        <taxon>Rhizobium/Agrobacterium group</taxon>
        <taxon>Rhizobium</taxon>
        <taxon>Rhizobium johnstonii</taxon>
    </lineage>
</organism>
<dbReference type="Proteomes" id="UP000006575">
    <property type="component" value="Plasmid pRL12"/>
</dbReference>
<dbReference type="CDD" id="cd04182">
    <property type="entry name" value="GT_2_like_f"/>
    <property type="match status" value="1"/>
</dbReference>
<proteinExistence type="predicted"/>
<dbReference type="PANTHER" id="PTHR43777:SF1">
    <property type="entry name" value="MOLYBDENUM COFACTOR CYTIDYLYLTRANSFERASE"/>
    <property type="match status" value="1"/>
</dbReference>
<dbReference type="HOGENOM" id="CLU_061980_4_0_5"/>
<dbReference type="KEGG" id="rle:pRL120298"/>
<feature type="domain" description="MobA-like NTP transferase" evidence="2">
    <location>
        <begin position="29"/>
        <end position="191"/>
    </location>
</feature>
<accession>Q1M4G2</accession>
<dbReference type="AlphaFoldDB" id="Q1M4G2"/>
<dbReference type="PANTHER" id="PTHR43777">
    <property type="entry name" value="MOLYBDENUM COFACTOR CYTIDYLYLTRANSFERASE"/>
    <property type="match status" value="1"/>
</dbReference>
<reference evidence="3 4" key="1">
    <citation type="journal article" date="2006" name="Genome Biol.">
        <title>The genome of Rhizobium leguminosarum has recognizable core and accessory components.</title>
        <authorList>
            <person name="Young J.W."/>
            <person name="Crossman L.C."/>
            <person name="Johnston A.W.B."/>
            <person name="Thomson N.R."/>
            <person name="Ghazoui Z.F."/>
            <person name="Hull K.H."/>
            <person name="Wexler M."/>
            <person name="Curson A.R.J."/>
            <person name="Todd J.D."/>
            <person name="Poole P.S."/>
            <person name="Mauchline T.H."/>
            <person name="East A.K."/>
            <person name="Quail M.A."/>
            <person name="Churcher C."/>
            <person name="Arrowsmith C."/>
            <person name="Cherevach A."/>
            <person name="Chillingworth T."/>
            <person name="Clarke K."/>
            <person name="Cronin A."/>
            <person name="Davis P."/>
            <person name="Fraser A."/>
            <person name="Hance Z."/>
            <person name="Hauser H."/>
            <person name="Jagels K."/>
            <person name="Moule S."/>
            <person name="Mungall K."/>
            <person name="Norbertczak H."/>
            <person name="Rabbinowitsch E."/>
            <person name="Sanders M."/>
            <person name="Simmonds M."/>
            <person name="Whitehead S."/>
            <person name="Parkhill J."/>
        </authorList>
    </citation>
    <scope>NUCLEOTIDE SEQUENCE [LARGE SCALE GENOMIC DNA]</scope>
    <source>
        <strain evidence="4">DSM 114642 / LMG 32736 / 3841</strain>
    </source>
</reference>
<dbReference type="SUPFAM" id="SSF53448">
    <property type="entry name" value="Nucleotide-diphospho-sugar transferases"/>
    <property type="match status" value="1"/>
</dbReference>
<dbReference type="EnsemblBacteria" id="CAK12010">
    <property type="protein sequence ID" value="CAK12010"/>
    <property type="gene ID" value="pRL120298"/>
</dbReference>
<keyword evidence="4" id="KW-1185">Reference proteome</keyword>